<reference evidence="1 2" key="1">
    <citation type="submission" date="2023-01" db="EMBL/GenBank/DDBJ databases">
        <title>Psychrosphaera sp. nov., isolated from marine algae.</title>
        <authorList>
            <person name="Bayburt H."/>
            <person name="Choi B.J."/>
            <person name="Kim J.M."/>
            <person name="Choi D.G."/>
            <person name="Jeon C.O."/>
        </authorList>
    </citation>
    <scope>NUCLEOTIDE SEQUENCE [LARGE SCALE GENOMIC DNA]</scope>
    <source>
        <strain evidence="1 2">G1-22</strain>
    </source>
</reference>
<protein>
    <submittedName>
        <fullName evidence="1">DUF3010 family protein</fullName>
    </submittedName>
</protein>
<evidence type="ECO:0000313" key="2">
    <source>
        <dbReference type="Proteomes" id="UP001528411"/>
    </source>
</evidence>
<organism evidence="1 2">
    <name type="scientific">Psychrosphaera algicola</name>
    <dbReference type="NCBI Taxonomy" id="3023714"/>
    <lineage>
        <taxon>Bacteria</taxon>
        <taxon>Pseudomonadati</taxon>
        <taxon>Pseudomonadota</taxon>
        <taxon>Gammaproteobacteria</taxon>
        <taxon>Alteromonadales</taxon>
        <taxon>Pseudoalteromonadaceae</taxon>
        <taxon>Psychrosphaera</taxon>
    </lineage>
</organism>
<dbReference type="Pfam" id="PF11215">
    <property type="entry name" value="DUF3010"/>
    <property type="match status" value="1"/>
</dbReference>
<dbReference type="RefSeq" id="WP_215962848.1">
    <property type="nucleotide sequence ID" value="NZ_JAQOMS010000002.1"/>
</dbReference>
<keyword evidence="2" id="KW-1185">Reference proteome</keyword>
<dbReference type="Proteomes" id="UP001528411">
    <property type="component" value="Unassembled WGS sequence"/>
</dbReference>
<comment type="caution">
    <text evidence="1">The sequence shown here is derived from an EMBL/GenBank/DDBJ whole genome shotgun (WGS) entry which is preliminary data.</text>
</comment>
<gene>
    <name evidence="1" type="ORF">PN838_01820</name>
</gene>
<evidence type="ECO:0000313" key="1">
    <source>
        <dbReference type="EMBL" id="MDC2887805.1"/>
    </source>
</evidence>
<accession>A0ABT5F8D5</accession>
<sequence length="145" mass="16744">MNILGVELNNKEAVICIISFEHGLFNVKECRTRGIGTNTPETSEGMQHFQFQFKKLIEDYKIDKIVIKQRHTRGKFAGSSNSFKMEAAIQLIEGANVELITNNEIKDNLKHNPMEYSMKDLELRQFQEQAFYTAYTYALSLNKSE</sequence>
<dbReference type="EMBL" id="JAQOMS010000002">
    <property type="protein sequence ID" value="MDC2887805.1"/>
    <property type="molecule type" value="Genomic_DNA"/>
</dbReference>
<proteinExistence type="predicted"/>
<dbReference type="InterPro" id="IPR021378">
    <property type="entry name" value="DUF3010"/>
</dbReference>
<name>A0ABT5F8D5_9GAMM</name>